<dbReference type="InterPro" id="IPR013320">
    <property type="entry name" value="ConA-like_dom_sf"/>
</dbReference>
<dbReference type="Pfam" id="PF25600">
    <property type="entry name" value="TRIM_CC"/>
    <property type="match status" value="1"/>
</dbReference>
<dbReference type="Ensembl" id="ENSSORT00005051925.1">
    <property type="protein sequence ID" value="ENSSORP00005050710.1"/>
    <property type="gene ID" value="ENSSORG00005022977.1"/>
</dbReference>
<dbReference type="InterPro" id="IPR003877">
    <property type="entry name" value="SPRY_dom"/>
</dbReference>
<evidence type="ECO:0000259" key="8">
    <source>
        <dbReference type="PROSITE" id="PS50089"/>
    </source>
</evidence>
<dbReference type="SMART" id="SM00184">
    <property type="entry name" value="RING"/>
    <property type="match status" value="1"/>
</dbReference>
<dbReference type="SMART" id="SM00589">
    <property type="entry name" value="PRY"/>
    <property type="match status" value="1"/>
</dbReference>
<dbReference type="PRINTS" id="PR01407">
    <property type="entry name" value="BUTYPHLNCDUF"/>
</dbReference>
<reference evidence="10" key="3">
    <citation type="submission" date="2025-09" db="UniProtKB">
        <authorList>
            <consortium name="Ensembl"/>
        </authorList>
    </citation>
    <scope>IDENTIFICATION</scope>
</reference>
<dbReference type="AlphaFoldDB" id="A0A673C9M4"/>
<name>A0A673C9M4_9TELE</name>
<dbReference type="SUPFAM" id="SSF57845">
    <property type="entry name" value="B-box zinc-binding domain"/>
    <property type="match status" value="1"/>
</dbReference>
<dbReference type="SMART" id="SM00449">
    <property type="entry name" value="SPRY"/>
    <property type="match status" value="1"/>
</dbReference>
<dbReference type="InterPro" id="IPR027370">
    <property type="entry name" value="Znf-RING_euk"/>
</dbReference>
<feature type="domain" description="RING-type" evidence="8">
    <location>
        <begin position="15"/>
        <end position="55"/>
    </location>
</feature>
<dbReference type="InterPro" id="IPR013083">
    <property type="entry name" value="Znf_RING/FYVE/PHD"/>
</dbReference>
<sequence length="545" mass="61757">MATEGSFQSDNKFLCCICLDVFTDPVTIPCGHNFCKTCITQHWTVNDQHQCPMCKEPFDKTPDLRVNTFISEMVHQFRQTMVNKSSSCSEKQAAEPGGVPCDVCTEAKLKALKSCLVCLTSYCQTHLEPHLRIPGLKRHTLINPVENLEDRMCKIYGRPLGMFYLTDNICVCQFCTVSDHRLHHVVPAIQEYEAKKAVLQTEGTNVQQMIQERRLKIEQIQQSVRLSKDDADKETSASVNVITALIEFIEAGLTEVVKTIEEKQKTIEEQAEGFIRELEEEISELMKRNVVVEQPSHIKDDFKLLQNFTSMNTAPPTEDWTEVRIQTSHRGTVKTTVGQLKNTIDEKVKRLYIDIELNRVQQFAVDITLDPETANPYLILSPNGKEVKHGDVMKDLPDNMERFFPTCVVLGKQSLSSGRCYYEVQVKEKTEWTLGVVSESISRKGKVKARPASKCWSIGLRNNCNYKAFNNTHVPLSIKSDLKKVGVFVDYEEGLVSFYDVDASYLIYSFTDCNFNEKLCMIFGPRSNDGGKNSAPLIICPVGQT</sequence>
<evidence type="ECO:0000256" key="5">
    <source>
        <dbReference type="ARBA" id="ARBA00022859"/>
    </source>
</evidence>
<dbReference type="InterPro" id="IPR058030">
    <property type="entry name" value="TRIM8/14/16/25/29/45/65_CC"/>
</dbReference>
<dbReference type="Pfam" id="PF13445">
    <property type="entry name" value="zf-RING_UBOX"/>
    <property type="match status" value="1"/>
</dbReference>
<dbReference type="Pfam" id="PF00622">
    <property type="entry name" value="SPRY"/>
    <property type="match status" value="1"/>
</dbReference>
<dbReference type="PANTHER" id="PTHR25465">
    <property type="entry name" value="B-BOX DOMAIN CONTAINING"/>
    <property type="match status" value="1"/>
</dbReference>
<keyword evidence="2" id="KW-0479">Metal-binding</keyword>
<dbReference type="PROSITE" id="PS50188">
    <property type="entry name" value="B302_SPRY"/>
    <property type="match status" value="1"/>
</dbReference>
<reference evidence="10" key="1">
    <citation type="submission" date="2019-06" db="EMBL/GenBank/DDBJ databases">
        <authorList>
            <consortium name="Wellcome Sanger Institute Data Sharing"/>
        </authorList>
    </citation>
    <scope>NUCLEOTIDE SEQUENCE [LARGE SCALE GENOMIC DNA]</scope>
</reference>
<evidence type="ECO:0000313" key="11">
    <source>
        <dbReference type="Proteomes" id="UP000472271"/>
    </source>
</evidence>
<protein>
    <submittedName>
        <fullName evidence="10">E3 ubiquitin-protein ligase TRIM39-like</fullName>
    </submittedName>
</protein>
<dbReference type="PROSITE" id="PS00518">
    <property type="entry name" value="ZF_RING_1"/>
    <property type="match status" value="1"/>
</dbReference>
<evidence type="ECO:0000313" key="10">
    <source>
        <dbReference type="Ensembl" id="ENSSORP00005050710.1"/>
    </source>
</evidence>
<evidence type="ECO:0000256" key="4">
    <source>
        <dbReference type="ARBA" id="ARBA00022833"/>
    </source>
</evidence>
<dbReference type="InterPro" id="IPR017907">
    <property type="entry name" value="Znf_RING_CS"/>
</dbReference>
<keyword evidence="11" id="KW-1185">Reference proteome</keyword>
<dbReference type="Pfam" id="PF13765">
    <property type="entry name" value="PRY"/>
    <property type="match status" value="1"/>
</dbReference>
<dbReference type="PANTHER" id="PTHR25465:SF32">
    <property type="entry name" value="BLOODTHIRSTY-RELATED GENE FAMILY, MEMBER 16 ISOFORM X1-RELATED"/>
    <property type="match status" value="1"/>
</dbReference>
<feature type="domain" description="B30.2/SPRY" evidence="9">
    <location>
        <begin position="347"/>
        <end position="542"/>
    </location>
</feature>
<reference evidence="10" key="2">
    <citation type="submission" date="2025-08" db="UniProtKB">
        <authorList>
            <consortium name="Ensembl"/>
        </authorList>
    </citation>
    <scope>IDENTIFICATION</scope>
</reference>
<dbReference type="GO" id="GO:0008270">
    <property type="term" value="F:zinc ion binding"/>
    <property type="evidence" value="ECO:0007669"/>
    <property type="project" value="UniProtKB-KW"/>
</dbReference>
<evidence type="ECO:0000256" key="3">
    <source>
        <dbReference type="ARBA" id="ARBA00022771"/>
    </source>
</evidence>
<feature type="coiled-coil region" evidence="7">
    <location>
        <begin position="257"/>
        <end position="288"/>
    </location>
</feature>
<dbReference type="InterPro" id="IPR003879">
    <property type="entry name" value="Butyrophylin_SPRY"/>
</dbReference>
<dbReference type="GO" id="GO:0005737">
    <property type="term" value="C:cytoplasm"/>
    <property type="evidence" value="ECO:0007669"/>
    <property type="project" value="UniProtKB-ARBA"/>
</dbReference>
<dbReference type="SUPFAM" id="SSF57850">
    <property type="entry name" value="RING/U-box"/>
    <property type="match status" value="1"/>
</dbReference>
<dbReference type="CDD" id="cd13733">
    <property type="entry name" value="SPRY_PRY_C-I_1"/>
    <property type="match status" value="1"/>
</dbReference>
<dbReference type="InterPro" id="IPR001870">
    <property type="entry name" value="B30.2/SPRY"/>
</dbReference>
<dbReference type="GO" id="GO:0045087">
    <property type="term" value="P:innate immune response"/>
    <property type="evidence" value="ECO:0007669"/>
    <property type="project" value="UniProtKB-KW"/>
</dbReference>
<gene>
    <name evidence="10" type="primary">LOC115430086</name>
</gene>
<dbReference type="InterPro" id="IPR043136">
    <property type="entry name" value="B30.2/SPRY_sf"/>
</dbReference>
<accession>A0A673C9M4</accession>
<evidence type="ECO:0000256" key="6">
    <source>
        <dbReference type="PROSITE-ProRule" id="PRU00175"/>
    </source>
</evidence>
<dbReference type="Gene3D" id="2.60.120.920">
    <property type="match status" value="1"/>
</dbReference>
<dbReference type="InterPro" id="IPR051051">
    <property type="entry name" value="E3_ubiq-ligase_TRIM/RNF"/>
</dbReference>
<dbReference type="SUPFAM" id="SSF49899">
    <property type="entry name" value="Concanavalin A-like lectins/glucanases"/>
    <property type="match status" value="1"/>
</dbReference>
<proteinExistence type="predicted"/>
<organism evidence="10 11">
    <name type="scientific">Sphaeramia orbicularis</name>
    <name type="common">orbiculate cardinalfish</name>
    <dbReference type="NCBI Taxonomy" id="375764"/>
    <lineage>
        <taxon>Eukaryota</taxon>
        <taxon>Metazoa</taxon>
        <taxon>Chordata</taxon>
        <taxon>Craniata</taxon>
        <taxon>Vertebrata</taxon>
        <taxon>Euteleostomi</taxon>
        <taxon>Actinopterygii</taxon>
        <taxon>Neopterygii</taxon>
        <taxon>Teleostei</taxon>
        <taxon>Neoteleostei</taxon>
        <taxon>Acanthomorphata</taxon>
        <taxon>Gobiaria</taxon>
        <taxon>Kurtiformes</taxon>
        <taxon>Apogonoidei</taxon>
        <taxon>Apogonidae</taxon>
        <taxon>Apogoninae</taxon>
        <taxon>Sphaeramia</taxon>
    </lineage>
</organism>
<keyword evidence="1" id="KW-0399">Innate immunity</keyword>
<keyword evidence="3 6" id="KW-0863">Zinc-finger</keyword>
<dbReference type="CDD" id="cd19769">
    <property type="entry name" value="Bbox2_TRIM16-like"/>
    <property type="match status" value="1"/>
</dbReference>
<evidence type="ECO:0000256" key="7">
    <source>
        <dbReference type="SAM" id="Coils"/>
    </source>
</evidence>
<evidence type="ECO:0000256" key="1">
    <source>
        <dbReference type="ARBA" id="ARBA00022588"/>
    </source>
</evidence>
<dbReference type="Gene3D" id="3.30.160.60">
    <property type="entry name" value="Classic Zinc Finger"/>
    <property type="match status" value="1"/>
</dbReference>
<dbReference type="Proteomes" id="UP000472271">
    <property type="component" value="Chromosome 12"/>
</dbReference>
<keyword evidence="7" id="KW-0175">Coiled coil</keyword>
<dbReference type="OrthoDB" id="6270329at2759"/>
<dbReference type="PROSITE" id="PS50089">
    <property type="entry name" value="ZF_RING_2"/>
    <property type="match status" value="1"/>
</dbReference>
<dbReference type="InterPro" id="IPR006574">
    <property type="entry name" value="PRY"/>
</dbReference>
<dbReference type="RefSeq" id="XP_030005834.1">
    <property type="nucleotide sequence ID" value="XM_030149974.1"/>
</dbReference>
<keyword evidence="4" id="KW-0862">Zinc</keyword>
<dbReference type="InParanoid" id="A0A673C9M4"/>
<keyword evidence="5" id="KW-0391">Immunity</keyword>
<dbReference type="Gene3D" id="3.30.40.10">
    <property type="entry name" value="Zinc/RING finger domain, C3HC4 (zinc finger)"/>
    <property type="match status" value="1"/>
</dbReference>
<dbReference type="FunFam" id="2.60.120.920:FF:000004">
    <property type="entry name" value="Butyrophilin subfamily 1 member A1"/>
    <property type="match status" value="1"/>
</dbReference>
<dbReference type="GeneID" id="115430086"/>
<evidence type="ECO:0000259" key="9">
    <source>
        <dbReference type="PROSITE" id="PS50188"/>
    </source>
</evidence>
<evidence type="ECO:0000256" key="2">
    <source>
        <dbReference type="ARBA" id="ARBA00022723"/>
    </source>
</evidence>
<dbReference type="Gene3D" id="4.10.830.40">
    <property type="match status" value="1"/>
</dbReference>
<dbReference type="InterPro" id="IPR001841">
    <property type="entry name" value="Znf_RING"/>
</dbReference>